<sequence length="383" mass="42920">MHVRQLVIVAVWITSAVYSVPKFIFVRTITNNLGDDQLETICIVNRKAFNSELFDIINFALLYLLPLLVMTILYSRIAIALWKSSRGLERHIALQNTTSSSYSNNFHRKPSSKYEKRAVGVTESQVSVESDKVVVTTWRSQNSFHQQRHHGTQLTQVSHSSNNVLRARRGVIRMLMVVVLTFALCNLPFHARKMWQYWSTDYKGDSNFNALFTPLTFLVTYFNSGVNPLLYAFLSRNFRKGMRELLLCSFKKNKNKSLNQRIPMHNFSFGGMATSPGGGAGPTVAGSSSSSRSKWPKRPTAVTAATATVTSRSSRITKMMNRLRPPGKRTKTALEEETVDDSSSFLDEDTTTCGGNENEFVSTATVTFALSTVYCVDDDEGTG</sequence>
<feature type="region of interest" description="Disordered" evidence="8">
    <location>
        <begin position="278"/>
        <end position="303"/>
    </location>
</feature>
<dbReference type="GO" id="GO:0005886">
    <property type="term" value="C:plasma membrane"/>
    <property type="evidence" value="ECO:0007669"/>
    <property type="project" value="UniProtKB-SubCell"/>
</dbReference>
<dbReference type="GO" id="GO:0042277">
    <property type="term" value="F:peptide binding"/>
    <property type="evidence" value="ECO:0007669"/>
    <property type="project" value="TreeGrafter"/>
</dbReference>
<dbReference type="AlphaFoldDB" id="B0W4V5"/>
<protein>
    <recommendedName>
        <fullName evidence="10">G-protein coupled receptors family 1 profile domain-containing protein</fullName>
    </recommendedName>
</protein>
<evidence type="ECO:0000256" key="2">
    <source>
        <dbReference type="ARBA" id="ARBA00010663"/>
    </source>
</evidence>
<evidence type="ECO:0000256" key="1">
    <source>
        <dbReference type="ARBA" id="ARBA00004651"/>
    </source>
</evidence>
<feature type="transmembrane region" description="Helical" evidence="9">
    <location>
        <begin position="56"/>
        <end position="82"/>
    </location>
</feature>
<dbReference type="FunCoup" id="B0W4V5">
    <property type="interactions" value="68"/>
</dbReference>
<dbReference type="PROSITE" id="PS50262">
    <property type="entry name" value="G_PROTEIN_RECEP_F1_2"/>
    <property type="match status" value="1"/>
</dbReference>
<reference evidence="11" key="1">
    <citation type="submission" date="2007-03" db="EMBL/GenBank/DDBJ databases">
        <title>Annotation of Culex pipiens quinquefasciatus.</title>
        <authorList>
            <consortium name="The Broad Institute Genome Sequencing Platform"/>
            <person name="Atkinson P.W."/>
            <person name="Hemingway J."/>
            <person name="Christensen B.M."/>
            <person name="Higgs S."/>
            <person name="Kodira C."/>
            <person name="Hannick L."/>
            <person name="Megy K."/>
            <person name="O'Leary S."/>
            <person name="Pearson M."/>
            <person name="Haas B.J."/>
            <person name="Mauceli E."/>
            <person name="Wortman J.R."/>
            <person name="Lee N.H."/>
            <person name="Guigo R."/>
            <person name="Stanke M."/>
            <person name="Alvarado L."/>
            <person name="Amedeo P."/>
            <person name="Antoine C.H."/>
            <person name="Arensburger P."/>
            <person name="Bidwell S.L."/>
            <person name="Crawford M."/>
            <person name="Camaro F."/>
            <person name="Devon K."/>
            <person name="Engels R."/>
            <person name="Hammond M."/>
            <person name="Howarth C."/>
            <person name="Koehrsen M."/>
            <person name="Lawson D."/>
            <person name="Montgomery P."/>
            <person name="Nene V."/>
            <person name="Nusbaum C."/>
            <person name="Puiu D."/>
            <person name="Romero-Severson J."/>
            <person name="Severson D.W."/>
            <person name="Shumway M."/>
            <person name="Sisk P."/>
            <person name="Stolte C."/>
            <person name="Zeng Q."/>
            <person name="Eisenstadt E."/>
            <person name="Fraser-Liggett C."/>
            <person name="Strausberg R."/>
            <person name="Galagan J."/>
            <person name="Birren B."/>
            <person name="Collins F.H."/>
        </authorList>
    </citation>
    <scope>NUCLEOTIDE SEQUENCE [LARGE SCALE GENOMIC DNA]</scope>
    <source>
        <strain evidence="11">JHB</strain>
    </source>
</reference>
<name>B0W4V5_CULQU</name>
<comment type="similarity">
    <text evidence="2">Belongs to the G-protein coupled receptor 1 family.</text>
</comment>
<feature type="domain" description="G-protein coupled receptors family 1 profile" evidence="10">
    <location>
        <begin position="1"/>
        <end position="231"/>
    </location>
</feature>
<proteinExistence type="inferred from homology"/>
<dbReference type="InterPro" id="IPR017452">
    <property type="entry name" value="GPCR_Rhodpsn_7TM"/>
</dbReference>
<dbReference type="VEuPathDB" id="VectorBase:CPIJ001962"/>
<evidence type="ECO:0000256" key="3">
    <source>
        <dbReference type="ARBA" id="ARBA00022475"/>
    </source>
</evidence>
<evidence type="ECO:0000313" key="13">
    <source>
        <dbReference type="Proteomes" id="UP000002320"/>
    </source>
</evidence>
<reference evidence="12" key="2">
    <citation type="submission" date="2020-05" db="UniProtKB">
        <authorList>
            <consortium name="EnsemblMetazoa"/>
        </authorList>
    </citation>
    <scope>IDENTIFICATION</scope>
    <source>
        <strain evidence="12">JHB</strain>
    </source>
</reference>
<dbReference type="InterPro" id="IPR000276">
    <property type="entry name" value="GPCR_Rhodpsn"/>
</dbReference>
<dbReference type="GO" id="GO:0032870">
    <property type="term" value="P:cellular response to hormone stimulus"/>
    <property type="evidence" value="ECO:0007669"/>
    <property type="project" value="TreeGrafter"/>
</dbReference>
<dbReference type="InParanoid" id="B0W4V5"/>
<dbReference type="PRINTS" id="PR00237">
    <property type="entry name" value="GPCRRHODOPSN"/>
</dbReference>
<accession>B0W4V5</accession>
<dbReference type="FunFam" id="1.20.1070.10:FF:000304">
    <property type="entry name" value="Trissin receptor, isoform C"/>
    <property type="match status" value="1"/>
</dbReference>
<dbReference type="PANTHER" id="PTHR24241:SF194">
    <property type="entry name" value="TRISSIN RECEPTOR"/>
    <property type="match status" value="1"/>
</dbReference>
<gene>
    <name evidence="12" type="primary">6033267</name>
    <name evidence="11" type="ORF">CpipJ_CPIJ001962</name>
</gene>
<feature type="transmembrane region" description="Helical" evidence="9">
    <location>
        <begin position="171"/>
        <end position="191"/>
    </location>
</feature>
<feature type="transmembrane region" description="Helical" evidence="9">
    <location>
        <begin position="211"/>
        <end position="234"/>
    </location>
</feature>
<dbReference type="HOGENOM" id="CLU_722104_0_0_1"/>
<dbReference type="OMA" id="MRNIAIP"/>
<evidence type="ECO:0000256" key="6">
    <source>
        <dbReference type="ARBA" id="ARBA00023136"/>
    </source>
</evidence>
<evidence type="ECO:0000256" key="7">
    <source>
        <dbReference type="ARBA" id="ARBA00023170"/>
    </source>
</evidence>
<keyword evidence="3" id="KW-1003">Cell membrane</keyword>
<keyword evidence="4 9" id="KW-0812">Transmembrane</keyword>
<evidence type="ECO:0000259" key="10">
    <source>
        <dbReference type="PROSITE" id="PS50262"/>
    </source>
</evidence>
<organism>
    <name type="scientific">Culex quinquefasciatus</name>
    <name type="common">Southern house mosquito</name>
    <name type="synonym">Culex pungens</name>
    <dbReference type="NCBI Taxonomy" id="7176"/>
    <lineage>
        <taxon>Eukaryota</taxon>
        <taxon>Metazoa</taxon>
        <taxon>Ecdysozoa</taxon>
        <taxon>Arthropoda</taxon>
        <taxon>Hexapoda</taxon>
        <taxon>Insecta</taxon>
        <taxon>Pterygota</taxon>
        <taxon>Neoptera</taxon>
        <taxon>Endopterygota</taxon>
        <taxon>Diptera</taxon>
        <taxon>Nematocera</taxon>
        <taxon>Culicoidea</taxon>
        <taxon>Culicidae</taxon>
        <taxon>Culicinae</taxon>
        <taxon>Culicini</taxon>
        <taxon>Culex</taxon>
        <taxon>Culex</taxon>
    </lineage>
</organism>
<dbReference type="Pfam" id="PF00001">
    <property type="entry name" value="7tm_1"/>
    <property type="match status" value="1"/>
</dbReference>
<dbReference type="OrthoDB" id="5964776at2759"/>
<dbReference type="Gene3D" id="1.20.1070.10">
    <property type="entry name" value="Rhodopsin 7-helix transmembrane proteins"/>
    <property type="match status" value="2"/>
</dbReference>
<dbReference type="EnsemblMetazoa" id="CPIJ001962-RA">
    <property type="protein sequence ID" value="CPIJ001962-PA"/>
    <property type="gene ID" value="CPIJ001962"/>
</dbReference>
<dbReference type="Proteomes" id="UP000002320">
    <property type="component" value="Unassembled WGS sequence"/>
</dbReference>
<comment type="subcellular location">
    <subcellularLocation>
        <location evidence="1">Cell membrane</location>
        <topology evidence="1">Multi-pass membrane protein</topology>
    </subcellularLocation>
</comment>
<dbReference type="GO" id="GO:0004930">
    <property type="term" value="F:G protein-coupled receptor activity"/>
    <property type="evidence" value="ECO:0007669"/>
    <property type="project" value="InterPro"/>
</dbReference>
<keyword evidence="5 9" id="KW-1133">Transmembrane helix</keyword>
<dbReference type="STRING" id="7176.B0W4V5"/>
<dbReference type="SUPFAM" id="SSF81321">
    <property type="entry name" value="Family A G protein-coupled receptor-like"/>
    <property type="match status" value="1"/>
</dbReference>
<keyword evidence="13" id="KW-1185">Reference proteome</keyword>
<dbReference type="KEGG" id="cqu:CpipJ_CPIJ001962"/>
<keyword evidence="6 9" id="KW-0472">Membrane</keyword>
<evidence type="ECO:0000256" key="9">
    <source>
        <dbReference type="SAM" id="Phobius"/>
    </source>
</evidence>
<dbReference type="PANTHER" id="PTHR24241">
    <property type="entry name" value="NEUROPEPTIDE RECEPTOR-RELATED G-PROTEIN COUPLED RECEPTOR"/>
    <property type="match status" value="1"/>
</dbReference>
<evidence type="ECO:0000256" key="4">
    <source>
        <dbReference type="ARBA" id="ARBA00022692"/>
    </source>
</evidence>
<evidence type="ECO:0000256" key="5">
    <source>
        <dbReference type="ARBA" id="ARBA00022989"/>
    </source>
</evidence>
<evidence type="ECO:0000313" key="12">
    <source>
        <dbReference type="EnsemblMetazoa" id="CPIJ001962-PA"/>
    </source>
</evidence>
<dbReference type="eggNOG" id="KOG3656">
    <property type="taxonomic scope" value="Eukaryota"/>
</dbReference>
<keyword evidence="7" id="KW-0675">Receptor</keyword>
<dbReference type="EMBL" id="DS231839">
    <property type="protein sequence ID" value="EDS34293.1"/>
    <property type="molecule type" value="Genomic_DNA"/>
</dbReference>
<evidence type="ECO:0000313" key="11">
    <source>
        <dbReference type="EMBL" id="EDS34293.1"/>
    </source>
</evidence>
<evidence type="ECO:0000256" key="8">
    <source>
        <dbReference type="SAM" id="MobiDB-lite"/>
    </source>
</evidence>
<dbReference type="VEuPathDB" id="VectorBase:CQUJHB004116"/>
<feature type="compositionally biased region" description="Low complexity" evidence="8">
    <location>
        <begin position="282"/>
        <end position="291"/>
    </location>
</feature>